<dbReference type="AlphaFoldDB" id="A0A1H6MDQ0"/>
<sequence length="182" mass="20960">MADSYFPPLIIKGESVDLLHLEPFTFELESQLVKKKLRVHVTFSNHCFSRGYDSSIHPAGEPIIDVGSERQRTYCPTRYRLSHSIPALIRGLAESPKIKVWETAAERNWCYSILMEDPSGPYHVFFEIRRAGKDRQQWQDLQLVVESAYHQDTGNWPKLKGSMTFVLLCGKTYLGQPTTTKR</sequence>
<reference evidence="1 2" key="1">
    <citation type="submission" date="2016-10" db="EMBL/GenBank/DDBJ databases">
        <authorList>
            <person name="de Groot N.N."/>
        </authorList>
    </citation>
    <scope>NUCLEOTIDE SEQUENCE [LARGE SCALE GENOMIC DNA]</scope>
    <source>
        <strain evidence="1 2">LMG 2158</strain>
    </source>
</reference>
<name>A0A1H6MDQ0_9PSED</name>
<accession>A0A1H6MDQ0</accession>
<dbReference type="EMBL" id="LT629972">
    <property type="protein sequence ID" value="SEH95680.1"/>
    <property type="molecule type" value="Genomic_DNA"/>
</dbReference>
<protein>
    <submittedName>
        <fullName evidence="1">Uncharacterized protein</fullName>
    </submittedName>
</protein>
<evidence type="ECO:0000313" key="1">
    <source>
        <dbReference type="EMBL" id="SEH95680.1"/>
    </source>
</evidence>
<proteinExistence type="predicted"/>
<organism evidence="1 2">
    <name type="scientific">Pseudomonas asplenii</name>
    <dbReference type="NCBI Taxonomy" id="53407"/>
    <lineage>
        <taxon>Bacteria</taxon>
        <taxon>Pseudomonadati</taxon>
        <taxon>Pseudomonadota</taxon>
        <taxon>Gammaproteobacteria</taxon>
        <taxon>Pseudomonadales</taxon>
        <taxon>Pseudomonadaceae</taxon>
        <taxon>Pseudomonas</taxon>
    </lineage>
</organism>
<gene>
    <name evidence="1" type="ORF">SAMN05216581_0802</name>
</gene>
<dbReference type="Proteomes" id="UP000182272">
    <property type="component" value="Chromosome I"/>
</dbReference>
<evidence type="ECO:0000313" key="2">
    <source>
        <dbReference type="Proteomes" id="UP000182272"/>
    </source>
</evidence>
<dbReference type="OrthoDB" id="63182at2"/>
<dbReference type="RefSeq" id="WP_010450637.1">
    <property type="nucleotide sequence ID" value="NZ_CP087202.1"/>
</dbReference>